<evidence type="ECO:0000313" key="7">
    <source>
        <dbReference type="Proteomes" id="UP000547209"/>
    </source>
</evidence>
<dbReference type="Gene3D" id="3.20.20.70">
    <property type="entry name" value="Aldolase class I"/>
    <property type="match status" value="1"/>
</dbReference>
<accession>A0A7X0RQY0</accession>
<evidence type="ECO:0000256" key="1">
    <source>
        <dbReference type="ARBA" id="ARBA00007592"/>
    </source>
</evidence>
<dbReference type="SMART" id="SM01130">
    <property type="entry name" value="DHDPS"/>
    <property type="match status" value="1"/>
</dbReference>
<keyword evidence="2 3" id="KW-0456">Lyase</keyword>
<protein>
    <submittedName>
        <fullName evidence="6">Dihydrodipicolinate synthase family protein</fullName>
    </submittedName>
</protein>
<evidence type="ECO:0000313" key="6">
    <source>
        <dbReference type="EMBL" id="MBB6670785.1"/>
    </source>
</evidence>
<dbReference type="PANTHER" id="PTHR12128:SF66">
    <property type="entry name" value="4-HYDROXY-2-OXOGLUTARATE ALDOLASE, MITOCHONDRIAL"/>
    <property type="match status" value="1"/>
</dbReference>
<evidence type="ECO:0000256" key="3">
    <source>
        <dbReference type="PIRNR" id="PIRNR001365"/>
    </source>
</evidence>
<feature type="binding site" evidence="5">
    <location>
        <position position="51"/>
    </location>
    <ligand>
        <name>pyruvate</name>
        <dbReference type="ChEBI" id="CHEBI:15361"/>
    </ligand>
</feature>
<keyword evidence="7" id="KW-1185">Reference proteome</keyword>
<feature type="active site" description="Schiff-base intermediate with substrate" evidence="4">
    <location>
        <position position="167"/>
    </location>
</feature>
<dbReference type="SUPFAM" id="SSF51569">
    <property type="entry name" value="Aldolase"/>
    <property type="match status" value="1"/>
</dbReference>
<dbReference type="PANTHER" id="PTHR12128">
    <property type="entry name" value="DIHYDRODIPICOLINATE SYNTHASE"/>
    <property type="match status" value="1"/>
</dbReference>
<dbReference type="PRINTS" id="PR00146">
    <property type="entry name" value="DHPICSNTHASE"/>
</dbReference>
<dbReference type="Pfam" id="PF00701">
    <property type="entry name" value="DHDPS"/>
    <property type="match status" value="1"/>
</dbReference>
<dbReference type="Proteomes" id="UP000547209">
    <property type="component" value="Unassembled WGS sequence"/>
</dbReference>
<feature type="binding site" evidence="5">
    <location>
        <position position="210"/>
    </location>
    <ligand>
        <name>pyruvate</name>
        <dbReference type="ChEBI" id="CHEBI:15361"/>
    </ligand>
</feature>
<dbReference type="AlphaFoldDB" id="A0A7X0RQY0"/>
<dbReference type="EMBL" id="JACJVP010000011">
    <property type="protein sequence ID" value="MBB6670785.1"/>
    <property type="molecule type" value="Genomic_DNA"/>
</dbReference>
<evidence type="ECO:0000256" key="5">
    <source>
        <dbReference type="PIRSR" id="PIRSR001365-2"/>
    </source>
</evidence>
<dbReference type="GO" id="GO:0008840">
    <property type="term" value="F:4-hydroxy-tetrahydrodipicolinate synthase activity"/>
    <property type="evidence" value="ECO:0007669"/>
    <property type="project" value="TreeGrafter"/>
</dbReference>
<evidence type="ECO:0000256" key="2">
    <source>
        <dbReference type="ARBA" id="ARBA00023239"/>
    </source>
</evidence>
<comment type="caution">
    <text evidence="6">The sequence shown here is derived from an EMBL/GenBank/DDBJ whole genome shotgun (WGS) entry which is preliminary data.</text>
</comment>
<comment type="similarity">
    <text evidence="1 3">Belongs to the DapA family.</text>
</comment>
<organism evidence="6 7">
    <name type="scientific">Cohnella nanjingensis</name>
    <dbReference type="NCBI Taxonomy" id="1387779"/>
    <lineage>
        <taxon>Bacteria</taxon>
        <taxon>Bacillati</taxon>
        <taxon>Bacillota</taxon>
        <taxon>Bacilli</taxon>
        <taxon>Bacillales</taxon>
        <taxon>Paenibacillaceae</taxon>
        <taxon>Cohnella</taxon>
    </lineage>
</organism>
<reference evidence="6 7" key="1">
    <citation type="submission" date="2020-08" db="EMBL/GenBank/DDBJ databases">
        <title>Cohnella phylogeny.</title>
        <authorList>
            <person name="Dunlap C."/>
        </authorList>
    </citation>
    <scope>NUCLEOTIDE SEQUENCE [LARGE SCALE GENOMIC DNA]</scope>
    <source>
        <strain evidence="6 7">DSM 28246</strain>
    </source>
</reference>
<name>A0A7X0RQY0_9BACL</name>
<proteinExistence type="inferred from homology"/>
<dbReference type="InterPro" id="IPR002220">
    <property type="entry name" value="DapA-like"/>
</dbReference>
<feature type="active site" description="Proton donor/acceptor" evidence="4">
    <location>
        <position position="139"/>
    </location>
</feature>
<gene>
    <name evidence="6" type="ORF">H7C19_08805</name>
</gene>
<dbReference type="InterPro" id="IPR013785">
    <property type="entry name" value="Aldolase_TIM"/>
</dbReference>
<dbReference type="CDD" id="cd00408">
    <property type="entry name" value="DHDPS-like"/>
    <property type="match status" value="1"/>
</dbReference>
<dbReference type="PIRSF" id="PIRSF001365">
    <property type="entry name" value="DHDPS"/>
    <property type="match status" value="1"/>
</dbReference>
<evidence type="ECO:0000256" key="4">
    <source>
        <dbReference type="PIRSR" id="PIRSR001365-1"/>
    </source>
</evidence>
<dbReference type="RefSeq" id="WP_185142267.1">
    <property type="nucleotide sequence ID" value="NZ_JACJVP010000011.1"/>
</dbReference>
<sequence length="283" mass="31111">MTDKHRKLEGVIVPLAVPLQADGDIDCDGVAKLARWLVDNGADGLFVAGTTGRFSHFSPRQNAEACSAVKEAVGDRATIYGGACDSGLFRMLDNAESLKLAGADIAVVTGPYYLSYTTAESEDVLRHVAERSPLPVVYYNIPEFVRYGLRPEFLEEMAEHPNVAGYKDSTGDLAHHLDVLRRTKGKAFDVLIGKEMLLADAFKEGATGLVLSFTNLNPQLYAEFVAAAKAGNWPRVDELQADIARIVEAYLAYGRQQPHAVFSNLMNYFEGEFERVGFRFKLV</sequence>